<keyword evidence="3 12" id="KW-0444">Lipid biosynthesis</keyword>
<sequence>MWIIMQRGSIVKAWLSIARVGNDLALGIATIIGYILGGGTKFTDIVIVFIVGFLLGAGGNIVNDYFDRYVDAINKPWRPIPSGLISAKTAYRVSISLLIIGTLISLYLSYANGIIALIASLLVYLYSYKLKKILLLGNTVVAFLVALSIIFGGVAAVMNIDIIIASLFAFLLNLGREFLKGIEDVEGDKAMGIKTIATVYNTFTAYISAFLVFLILVAISFIPYIMLGYSIIYLILALGVDVTVLFSLYITRDLSPSNAFKATRLLKLSVFLGLFAFLFNKIF</sequence>
<keyword evidence="9 12" id="KW-0472">Membrane</keyword>
<feature type="transmembrane region" description="Helical" evidence="12">
    <location>
        <begin position="162"/>
        <end position="179"/>
    </location>
</feature>
<feature type="transmembrane region" description="Helical" evidence="12">
    <location>
        <begin position="262"/>
        <end position="279"/>
    </location>
</feature>
<dbReference type="InterPro" id="IPR000537">
    <property type="entry name" value="UbiA_prenyltransferase"/>
</dbReference>
<keyword evidence="2 12" id="KW-1003">Cell membrane</keyword>
<keyword evidence="11 12" id="KW-1208">Phospholipid metabolism</keyword>
<evidence type="ECO:0000256" key="10">
    <source>
        <dbReference type="ARBA" id="ARBA00023209"/>
    </source>
</evidence>
<feature type="transmembrane region" description="Helical" evidence="12">
    <location>
        <begin position="199"/>
        <end position="225"/>
    </location>
</feature>
<dbReference type="UniPathway" id="UPA00940"/>
<comment type="pathway">
    <text evidence="12">Membrane lipid metabolism; glycerophospholipid metabolism.</text>
</comment>
<dbReference type="Pfam" id="PF01040">
    <property type="entry name" value="UbiA"/>
    <property type="match status" value="1"/>
</dbReference>
<feature type="transmembrane region" description="Helical" evidence="12">
    <location>
        <begin position="133"/>
        <end position="156"/>
    </location>
</feature>
<evidence type="ECO:0000256" key="9">
    <source>
        <dbReference type="ARBA" id="ARBA00023136"/>
    </source>
</evidence>
<dbReference type="InterPro" id="IPR044878">
    <property type="entry name" value="UbiA_sf"/>
</dbReference>
<keyword evidence="4 12" id="KW-0808">Transferase</keyword>
<evidence type="ECO:0000256" key="7">
    <source>
        <dbReference type="ARBA" id="ARBA00022989"/>
    </source>
</evidence>
<dbReference type="EMBL" id="DTET01000097">
    <property type="protein sequence ID" value="HGV66548.1"/>
    <property type="molecule type" value="Genomic_DNA"/>
</dbReference>
<organism evidence="13">
    <name type="scientific">Ignisphaera aggregans</name>
    <dbReference type="NCBI Taxonomy" id="334771"/>
    <lineage>
        <taxon>Archaea</taxon>
        <taxon>Thermoproteota</taxon>
        <taxon>Thermoprotei</taxon>
        <taxon>Desulfurococcales</taxon>
        <taxon>Desulfurococcaceae</taxon>
        <taxon>Ignisphaera</taxon>
    </lineage>
</organism>
<accession>A0A7J3QEK0</accession>
<comment type="cofactor">
    <cofactor evidence="12">
        <name>Mg(2+)</name>
        <dbReference type="ChEBI" id="CHEBI:18420"/>
    </cofactor>
</comment>
<dbReference type="InterPro" id="IPR023547">
    <property type="entry name" value="DGGGP_synth"/>
</dbReference>
<feature type="transmembrane region" description="Helical" evidence="12">
    <location>
        <begin position="231"/>
        <end position="250"/>
    </location>
</feature>
<comment type="caution">
    <text evidence="13">The sequence shown here is derived from an EMBL/GenBank/DDBJ whole genome shotgun (WGS) entry which is preliminary data.</text>
</comment>
<evidence type="ECO:0000256" key="12">
    <source>
        <dbReference type="HAMAP-Rule" id="MF_01286"/>
    </source>
</evidence>
<comment type="function">
    <text evidence="12">Prenyltransferase that catalyzes the transfer of the geranylgeranyl moiety of geranylgeranyl diphosphate (GGPP) to the C2 hydroxyl of (S)-3-O-geranylgeranylglyceryl phosphate (GGGP). This reaction is the second ether-bond-formation step in the biosynthesis of archaeal membrane lipids.</text>
</comment>
<dbReference type="PANTHER" id="PTHR42723:SF1">
    <property type="entry name" value="CHLOROPHYLL SYNTHASE, CHLOROPLASTIC"/>
    <property type="match status" value="1"/>
</dbReference>
<evidence type="ECO:0000256" key="11">
    <source>
        <dbReference type="ARBA" id="ARBA00023264"/>
    </source>
</evidence>
<keyword evidence="8 12" id="KW-0443">Lipid metabolism</keyword>
<dbReference type="GO" id="GO:0047295">
    <property type="term" value="F:geranylgeranylglycerol-phosphate geranylgeranyltransferase activity"/>
    <property type="evidence" value="ECO:0007669"/>
    <property type="project" value="UniProtKB-UniRule"/>
</dbReference>
<dbReference type="HAMAP" id="MF_01286">
    <property type="entry name" value="DGGGP_synth"/>
    <property type="match status" value="1"/>
</dbReference>
<keyword evidence="5 12" id="KW-0812">Transmembrane</keyword>
<feature type="transmembrane region" description="Helical" evidence="12">
    <location>
        <begin position="107"/>
        <end position="126"/>
    </location>
</feature>
<name>A0A7J3QEK0_9CREN</name>
<dbReference type="PANTHER" id="PTHR42723">
    <property type="entry name" value="CHLOROPHYLL SYNTHASE"/>
    <property type="match status" value="1"/>
</dbReference>
<reference evidence="13" key="1">
    <citation type="journal article" date="2020" name="mSystems">
        <title>Genome- and Community-Level Interaction Insights into Carbon Utilization and Element Cycling Functions of Hydrothermarchaeota in Hydrothermal Sediment.</title>
        <authorList>
            <person name="Zhou Z."/>
            <person name="Liu Y."/>
            <person name="Xu W."/>
            <person name="Pan J."/>
            <person name="Luo Z.H."/>
            <person name="Li M."/>
        </authorList>
    </citation>
    <scope>NUCLEOTIDE SEQUENCE [LARGE SCALE GENOMIC DNA]</scope>
    <source>
        <strain evidence="13">SpSt-721</strain>
    </source>
</reference>
<keyword evidence="10 12" id="KW-0594">Phospholipid biosynthesis</keyword>
<gene>
    <name evidence="13" type="ORF">ENV02_01870</name>
</gene>
<dbReference type="GO" id="GO:0046474">
    <property type="term" value="P:glycerophospholipid biosynthetic process"/>
    <property type="evidence" value="ECO:0007669"/>
    <property type="project" value="UniProtKB-UniRule"/>
</dbReference>
<dbReference type="Gene3D" id="1.10.357.140">
    <property type="entry name" value="UbiA prenyltransferase"/>
    <property type="match status" value="1"/>
</dbReference>
<evidence type="ECO:0000256" key="2">
    <source>
        <dbReference type="ARBA" id="ARBA00022475"/>
    </source>
</evidence>
<dbReference type="Gene3D" id="1.20.120.1780">
    <property type="entry name" value="UbiA prenyltransferase"/>
    <property type="match status" value="1"/>
</dbReference>
<dbReference type="InterPro" id="IPR050475">
    <property type="entry name" value="Prenyltransferase_related"/>
</dbReference>
<evidence type="ECO:0000256" key="4">
    <source>
        <dbReference type="ARBA" id="ARBA00022679"/>
    </source>
</evidence>
<dbReference type="GO" id="GO:0000287">
    <property type="term" value="F:magnesium ion binding"/>
    <property type="evidence" value="ECO:0007669"/>
    <property type="project" value="UniProtKB-UniRule"/>
</dbReference>
<comment type="subcellular location">
    <subcellularLocation>
        <location evidence="1 12">Cell membrane</location>
        <topology evidence="1 12">Multi-pass membrane protein</topology>
    </subcellularLocation>
</comment>
<keyword evidence="6 12" id="KW-0460">Magnesium</keyword>
<evidence type="ECO:0000256" key="8">
    <source>
        <dbReference type="ARBA" id="ARBA00023098"/>
    </source>
</evidence>
<dbReference type="AlphaFoldDB" id="A0A7J3QEK0"/>
<feature type="transmembrane region" description="Helical" evidence="12">
    <location>
        <begin position="45"/>
        <end position="62"/>
    </location>
</feature>
<comment type="similarity">
    <text evidence="12">Belongs to the UbiA prenyltransferase family. DGGGP synthase subfamily.</text>
</comment>
<keyword evidence="7 12" id="KW-1133">Transmembrane helix</keyword>
<dbReference type="EC" id="2.5.1.42" evidence="12"/>
<evidence type="ECO:0000256" key="6">
    <source>
        <dbReference type="ARBA" id="ARBA00022842"/>
    </source>
</evidence>
<dbReference type="CDD" id="cd13961">
    <property type="entry name" value="PT_UbiA_DGGGPS"/>
    <property type="match status" value="1"/>
</dbReference>
<evidence type="ECO:0000313" key="13">
    <source>
        <dbReference type="EMBL" id="HGV66548.1"/>
    </source>
</evidence>
<comment type="catalytic activity">
    <reaction evidence="12">
        <text>sn-3-O-(geranylgeranyl)glycerol 1-phosphate + (2E,6E,10E)-geranylgeranyl diphosphate = 2,3-bis-O-(geranylgeranyl)-sn-glycerol 1-phosphate + diphosphate</text>
        <dbReference type="Rhea" id="RHEA:18109"/>
        <dbReference type="ChEBI" id="CHEBI:33019"/>
        <dbReference type="ChEBI" id="CHEBI:57677"/>
        <dbReference type="ChEBI" id="CHEBI:58756"/>
        <dbReference type="ChEBI" id="CHEBI:58837"/>
        <dbReference type="EC" id="2.5.1.42"/>
    </reaction>
</comment>
<proteinExistence type="inferred from homology"/>
<dbReference type="GO" id="GO:0005886">
    <property type="term" value="C:plasma membrane"/>
    <property type="evidence" value="ECO:0007669"/>
    <property type="project" value="UniProtKB-SubCell"/>
</dbReference>
<evidence type="ECO:0000256" key="3">
    <source>
        <dbReference type="ARBA" id="ARBA00022516"/>
    </source>
</evidence>
<protein>
    <recommendedName>
        <fullName evidence="12">Digeranylgeranylglyceryl phosphate synthase</fullName>
        <shortName evidence="12">DGGGP synthase</shortName>
        <shortName evidence="12">DGGGPS</shortName>
        <ecNumber evidence="12">2.5.1.42</ecNumber>
    </recommendedName>
    <alternativeName>
        <fullName evidence="12">(S)-2,3-di-O-geranylgeranylglyceryl phosphate synthase</fullName>
    </alternativeName>
    <alternativeName>
        <fullName evidence="12">Geranylgeranylglycerol-phosphate geranylgeranyltransferase</fullName>
    </alternativeName>
</protein>
<evidence type="ECO:0000256" key="5">
    <source>
        <dbReference type="ARBA" id="ARBA00022692"/>
    </source>
</evidence>
<feature type="transmembrane region" description="Helical" evidence="12">
    <location>
        <begin position="20"/>
        <end position="39"/>
    </location>
</feature>
<evidence type="ECO:0000256" key="1">
    <source>
        <dbReference type="ARBA" id="ARBA00004651"/>
    </source>
</evidence>